<dbReference type="RefSeq" id="WP_174632297.1">
    <property type="nucleotide sequence ID" value="NZ_CP049074.1"/>
</dbReference>
<dbReference type="KEGG" id="mten:GWK48_11185"/>
<evidence type="ECO:0000313" key="1">
    <source>
        <dbReference type="EMBL" id="QKR00870.1"/>
    </source>
</evidence>
<organism evidence="1 2">
    <name type="scientific">Metallosphaera tengchongensis</name>
    <dbReference type="NCBI Taxonomy" id="1532350"/>
    <lineage>
        <taxon>Archaea</taxon>
        <taxon>Thermoproteota</taxon>
        <taxon>Thermoprotei</taxon>
        <taxon>Sulfolobales</taxon>
        <taxon>Sulfolobaceae</taxon>
        <taxon>Metallosphaera</taxon>
    </lineage>
</organism>
<dbReference type="GeneID" id="55642514"/>
<name>A0A6N0P0S6_9CREN</name>
<evidence type="ECO:0000313" key="2">
    <source>
        <dbReference type="Proteomes" id="UP000509301"/>
    </source>
</evidence>
<gene>
    <name evidence="1" type="ORF">GWK48_11185</name>
</gene>
<proteinExistence type="predicted"/>
<dbReference type="Proteomes" id="UP000509301">
    <property type="component" value="Chromosome"/>
</dbReference>
<accession>A0A6N0P0S6</accession>
<reference evidence="1 2" key="1">
    <citation type="submission" date="2020-02" db="EMBL/GenBank/DDBJ databases">
        <title>Comparative genome analysis reveals the metabolism and evolution of the thermophilic archaeal genus Metallosphaera.</title>
        <authorList>
            <person name="Jiang C."/>
        </authorList>
    </citation>
    <scope>NUCLEOTIDE SEQUENCE [LARGE SCALE GENOMIC DNA]</scope>
    <source>
        <strain evidence="1 2">Ric-A</strain>
    </source>
</reference>
<protein>
    <submittedName>
        <fullName evidence="1">VapB-type antitoxin</fullName>
    </submittedName>
</protein>
<dbReference type="OrthoDB" id="42978at2157"/>
<dbReference type="AlphaFoldDB" id="A0A6N0P0S6"/>
<sequence>MIGEIVQRKVDEKGRVYTPEYRSKRVYLVNLGNGYFITDNEELAEAVSERASSFFNEEFLRLVTELDLGNIHEKAEEELSRRLMKSLG</sequence>
<dbReference type="EMBL" id="CP049074">
    <property type="protein sequence ID" value="QKR00870.1"/>
    <property type="molecule type" value="Genomic_DNA"/>
</dbReference>
<keyword evidence="2" id="KW-1185">Reference proteome</keyword>